<organism evidence="1 2">
    <name type="scientific">Methylohalomonas lacus</name>
    <dbReference type="NCBI Taxonomy" id="398773"/>
    <lineage>
        <taxon>Bacteria</taxon>
        <taxon>Pseudomonadati</taxon>
        <taxon>Pseudomonadota</taxon>
        <taxon>Gammaproteobacteria</taxon>
        <taxon>Methylohalomonadales</taxon>
        <taxon>Methylohalomonadaceae</taxon>
        <taxon>Methylohalomonas</taxon>
    </lineage>
</organism>
<evidence type="ECO:0000313" key="1">
    <source>
        <dbReference type="EMBL" id="MCS3902147.1"/>
    </source>
</evidence>
<gene>
    <name evidence="1" type="ORF">J2T55_000139</name>
</gene>
<sequence>MQSFSRHILPGVGLILALLMASADVLAEPLAEKDFVRQVMGQPQEEVRGVMGEPDSIRTEGKYEYWIYHDAVRDMISDRIFRQTQVLFVDGRVADSIHSNSEPED</sequence>
<reference evidence="1" key="1">
    <citation type="submission" date="2022-08" db="EMBL/GenBank/DDBJ databases">
        <title>Genomic Encyclopedia of Type Strains, Phase III (KMG-III): the genomes of soil and plant-associated and newly described type strains.</title>
        <authorList>
            <person name="Whitman W."/>
        </authorList>
    </citation>
    <scope>NUCLEOTIDE SEQUENCE</scope>
    <source>
        <strain evidence="1">HMT 1</strain>
    </source>
</reference>
<accession>A0AAE3HKM5</accession>
<dbReference type="EMBL" id="JANUCT010000001">
    <property type="protein sequence ID" value="MCS3902147.1"/>
    <property type="molecule type" value="Genomic_DNA"/>
</dbReference>
<keyword evidence="2" id="KW-1185">Reference proteome</keyword>
<dbReference type="AlphaFoldDB" id="A0AAE3HKM5"/>
<dbReference type="Proteomes" id="UP001204445">
    <property type="component" value="Unassembled WGS sequence"/>
</dbReference>
<comment type="caution">
    <text evidence="1">The sequence shown here is derived from an EMBL/GenBank/DDBJ whole genome shotgun (WGS) entry which is preliminary data.</text>
</comment>
<proteinExistence type="predicted"/>
<dbReference type="RefSeq" id="WP_259053516.1">
    <property type="nucleotide sequence ID" value="NZ_JANUCT010000001.1"/>
</dbReference>
<evidence type="ECO:0000313" key="2">
    <source>
        <dbReference type="Proteomes" id="UP001204445"/>
    </source>
</evidence>
<evidence type="ECO:0008006" key="3">
    <source>
        <dbReference type="Google" id="ProtNLM"/>
    </source>
</evidence>
<name>A0AAE3HKM5_9GAMM</name>
<protein>
    <recommendedName>
        <fullName evidence="3">Outer membrane protein assembly factor BamE</fullName>
    </recommendedName>
</protein>